<dbReference type="PROSITE" id="PS50871">
    <property type="entry name" value="C1Q"/>
    <property type="match status" value="1"/>
</dbReference>
<gene>
    <name evidence="7" type="ORF">FSCOSCO3_A016238</name>
</gene>
<dbReference type="InterPro" id="IPR050392">
    <property type="entry name" value="Collagen/C1q_domain"/>
</dbReference>
<name>A0AAV1NND0_SCOSC</name>
<dbReference type="EMBL" id="CAWUFR010000047">
    <property type="protein sequence ID" value="CAK6960837.1"/>
    <property type="molecule type" value="Genomic_DNA"/>
</dbReference>
<evidence type="ECO:0000256" key="4">
    <source>
        <dbReference type="SAM" id="MobiDB-lite"/>
    </source>
</evidence>
<evidence type="ECO:0000256" key="1">
    <source>
        <dbReference type="ARBA" id="ARBA00004498"/>
    </source>
</evidence>
<feature type="signal peptide" evidence="5">
    <location>
        <begin position="1"/>
        <end position="24"/>
    </location>
</feature>
<feature type="region of interest" description="Disordered" evidence="4">
    <location>
        <begin position="29"/>
        <end position="108"/>
    </location>
</feature>
<keyword evidence="5" id="KW-0732">Signal</keyword>
<dbReference type="AlphaFoldDB" id="A0AAV1NND0"/>
<evidence type="ECO:0000313" key="7">
    <source>
        <dbReference type="EMBL" id="CAK6960837.1"/>
    </source>
</evidence>
<dbReference type="PRINTS" id="PR00007">
    <property type="entry name" value="COMPLEMNTC1Q"/>
</dbReference>
<feature type="chain" id="PRO_5043987645" evidence="5">
    <location>
        <begin position="25"/>
        <end position="242"/>
    </location>
</feature>
<keyword evidence="2" id="KW-0964">Secreted</keyword>
<keyword evidence="3" id="KW-0272">Extracellular matrix</keyword>
<feature type="compositionally biased region" description="Basic and acidic residues" evidence="4">
    <location>
        <begin position="49"/>
        <end position="58"/>
    </location>
</feature>
<evidence type="ECO:0000256" key="2">
    <source>
        <dbReference type="ARBA" id="ARBA00022525"/>
    </source>
</evidence>
<evidence type="ECO:0000259" key="6">
    <source>
        <dbReference type="PROSITE" id="PS50871"/>
    </source>
</evidence>
<dbReference type="PANTHER" id="PTHR15427:SF43">
    <property type="entry name" value="COMPLEMENT COMPONENT 1, Q SUBCOMPONENT, B CHAIN PRECURSOR"/>
    <property type="match status" value="1"/>
</dbReference>
<evidence type="ECO:0000256" key="3">
    <source>
        <dbReference type="ARBA" id="ARBA00022530"/>
    </source>
</evidence>
<dbReference type="SMART" id="SM00110">
    <property type="entry name" value="C1Q"/>
    <property type="match status" value="1"/>
</dbReference>
<dbReference type="Pfam" id="PF00386">
    <property type="entry name" value="C1q"/>
    <property type="match status" value="1"/>
</dbReference>
<comment type="subcellular location">
    <subcellularLocation>
        <location evidence="1">Secreted</location>
        <location evidence="1">Extracellular space</location>
        <location evidence="1">Extracellular matrix</location>
    </subcellularLocation>
</comment>
<feature type="domain" description="C1q" evidence="6">
    <location>
        <begin position="107"/>
        <end position="242"/>
    </location>
</feature>
<dbReference type="SUPFAM" id="SSF49842">
    <property type="entry name" value="TNF-like"/>
    <property type="match status" value="1"/>
</dbReference>
<keyword evidence="8" id="KW-1185">Reference proteome</keyword>
<reference evidence="7 8" key="1">
    <citation type="submission" date="2024-01" db="EMBL/GenBank/DDBJ databases">
        <authorList>
            <person name="Alioto T."/>
            <person name="Alioto T."/>
            <person name="Gomez Garrido J."/>
        </authorList>
    </citation>
    <scope>NUCLEOTIDE SEQUENCE [LARGE SCALE GENOMIC DNA]</scope>
</reference>
<dbReference type="InterPro" id="IPR001073">
    <property type="entry name" value="C1q_dom"/>
</dbReference>
<dbReference type="PANTHER" id="PTHR15427">
    <property type="entry name" value="EMILIN ELASTIN MICROFIBRIL INTERFACE-LOCATED PROTEIN ELASTIN MICROFIBRIL INTERFACER"/>
    <property type="match status" value="1"/>
</dbReference>
<evidence type="ECO:0000256" key="5">
    <source>
        <dbReference type="SAM" id="SignalP"/>
    </source>
</evidence>
<evidence type="ECO:0000313" key="8">
    <source>
        <dbReference type="Proteomes" id="UP001314229"/>
    </source>
</evidence>
<comment type="caution">
    <text evidence="7">The sequence shown here is derived from an EMBL/GenBank/DDBJ whole genome shotgun (WGS) entry which is preliminary data.</text>
</comment>
<dbReference type="InterPro" id="IPR008983">
    <property type="entry name" value="Tumour_necrosis_fac-like_dom"/>
</dbReference>
<dbReference type="Gene3D" id="2.60.120.40">
    <property type="match status" value="1"/>
</dbReference>
<accession>A0AAV1NND0</accession>
<dbReference type="Proteomes" id="UP001314229">
    <property type="component" value="Unassembled WGS sequence"/>
</dbReference>
<proteinExistence type="predicted"/>
<organism evidence="7 8">
    <name type="scientific">Scomber scombrus</name>
    <name type="common">Atlantic mackerel</name>
    <name type="synonym">Scomber vernalis</name>
    <dbReference type="NCBI Taxonomy" id="13677"/>
    <lineage>
        <taxon>Eukaryota</taxon>
        <taxon>Metazoa</taxon>
        <taxon>Chordata</taxon>
        <taxon>Craniata</taxon>
        <taxon>Vertebrata</taxon>
        <taxon>Euteleostomi</taxon>
        <taxon>Actinopterygii</taxon>
        <taxon>Neopterygii</taxon>
        <taxon>Teleostei</taxon>
        <taxon>Neoteleostei</taxon>
        <taxon>Acanthomorphata</taxon>
        <taxon>Pelagiaria</taxon>
        <taxon>Scombriformes</taxon>
        <taxon>Scombridae</taxon>
        <taxon>Scomber</taxon>
    </lineage>
</organism>
<sequence>MAPQWLSCSTAVLLLLVHVAPVVTQSCARGPGGIPGIPGTHGDNGNDGVKGEKGESGETSHPVKAHKGVSGIRGPPGRPGMKGETGMPGSLGQVGRQGPKGRSFNPSYRESSFFSQKRTISQIPDLDTPIDFNSPIRPDLDEQFQGESLTNKTFLSTIQGVYFFSYHISAKTRVCLKLVKGSENLMILCDTFDGFLVTSGSAVLELNVGDEVSLQVQRYNNIVTSLSSTSHIFTGFLIFPTG</sequence>
<protein>
    <submittedName>
        <fullName evidence="7">Complement C1q subcomponent subunit C-like</fullName>
    </submittedName>
</protein>